<name>A0A7S3HXC6_9SPIT</name>
<dbReference type="EMBL" id="HBIE01005710">
    <property type="protein sequence ID" value="CAE0306880.1"/>
    <property type="molecule type" value="Transcribed_RNA"/>
</dbReference>
<dbReference type="AlphaFoldDB" id="A0A7S3HXC6"/>
<reference evidence="2" key="1">
    <citation type="submission" date="2021-01" db="EMBL/GenBank/DDBJ databases">
        <authorList>
            <person name="Corre E."/>
            <person name="Pelletier E."/>
            <person name="Niang G."/>
            <person name="Scheremetjew M."/>
            <person name="Finn R."/>
            <person name="Kale V."/>
            <person name="Holt S."/>
            <person name="Cochrane G."/>
            <person name="Meng A."/>
            <person name="Brown T."/>
            <person name="Cohen L."/>
        </authorList>
    </citation>
    <scope>NUCLEOTIDE SEQUENCE</scope>
    <source>
        <strain evidence="2">Fehren 1</strain>
    </source>
</reference>
<keyword evidence="1" id="KW-0496">Mitochondrion</keyword>
<accession>A0A7S3HXC6</accession>
<proteinExistence type="inferred from homology"/>
<keyword evidence="1" id="KW-0812">Transmembrane</keyword>
<feature type="transmembrane region" description="Helical" evidence="1">
    <location>
        <begin position="21"/>
        <end position="37"/>
    </location>
</feature>
<dbReference type="GO" id="GO:0005743">
    <property type="term" value="C:mitochondrial inner membrane"/>
    <property type="evidence" value="ECO:0007669"/>
    <property type="project" value="UniProtKB-SubCell"/>
</dbReference>
<keyword evidence="1" id="KW-1133">Transmembrane helix</keyword>
<sequence>MYAQALLKRMAREERTLVRDGALYTFLGTGAFAYFHYREYMKKSFKRSEAHYKLGQMVTNCTPWKQMYFSWWRMPEEEWTVYHRFRPYFVLGQLDYSKEVLIPRSKTINGQEVAGFDVISPFYCYEGGKISMQRGLQMNGDPISIERAALIVRRGWIPAGFREKSSRPQEINSRELVKLTGCFMPGKNVHDYKVPNNPDANEWNNLCLEDIGIYWDLPNFDEAKYYYFHAVEIEGQNAAARDSTPVRADTPDELINEYYGWRWNENRHKQMWVPFSAVAAGSLAMAALAI</sequence>
<comment type="subcellular location">
    <subcellularLocation>
        <location evidence="1">Mitochondrion inner membrane</location>
        <topology evidence="1">Multi-pass membrane protein</topology>
    </subcellularLocation>
</comment>
<protein>
    <recommendedName>
        <fullName evidence="1">SURF1-like protein</fullName>
    </recommendedName>
</protein>
<dbReference type="Pfam" id="PF02104">
    <property type="entry name" value="SURF1"/>
    <property type="match status" value="1"/>
</dbReference>
<keyword evidence="1" id="KW-0999">Mitochondrion inner membrane</keyword>
<dbReference type="InterPro" id="IPR002994">
    <property type="entry name" value="Surf1/Shy1"/>
</dbReference>
<comment type="function">
    <text evidence="1">Probably involved in the biogenesis of the COX complex.</text>
</comment>
<comment type="caution">
    <text evidence="1">Lacks conserved residue(s) required for the propagation of feature annotation.</text>
</comment>
<comment type="similarity">
    <text evidence="1">Belongs to the SURF1 family.</text>
</comment>
<organism evidence="2">
    <name type="scientific">Favella ehrenbergii</name>
    <dbReference type="NCBI Taxonomy" id="182087"/>
    <lineage>
        <taxon>Eukaryota</taxon>
        <taxon>Sar</taxon>
        <taxon>Alveolata</taxon>
        <taxon>Ciliophora</taxon>
        <taxon>Intramacronucleata</taxon>
        <taxon>Spirotrichea</taxon>
        <taxon>Choreotrichia</taxon>
        <taxon>Tintinnida</taxon>
        <taxon>Xystonellidae</taxon>
        <taxon>Favella</taxon>
    </lineage>
</organism>
<keyword evidence="1" id="KW-0472">Membrane</keyword>
<gene>
    <name evidence="2" type="ORF">FEHR0123_LOCUS1787</name>
</gene>
<evidence type="ECO:0000313" key="2">
    <source>
        <dbReference type="EMBL" id="CAE0306880.1"/>
    </source>
</evidence>
<evidence type="ECO:0000256" key="1">
    <source>
        <dbReference type="RuleBase" id="RU363076"/>
    </source>
</evidence>